<proteinExistence type="predicted"/>
<dbReference type="STRING" id="411483.FAEPRAA2165_03249"/>
<evidence type="ECO:0000313" key="2">
    <source>
        <dbReference type="Proteomes" id="UP000004619"/>
    </source>
</evidence>
<evidence type="ECO:0000313" key="1">
    <source>
        <dbReference type="EMBL" id="EEU95270.1"/>
    </source>
</evidence>
<accession>C7HA94</accession>
<keyword evidence="2" id="KW-1185">Reference proteome</keyword>
<dbReference type="EMBL" id="ACOP02000085">
    <property type="protein sequence ID" value="EEU95270.1"/>
    <property type="molecule type" value="Genomic_DNA"/>
</dbReference>
<dbReference type="AlphaFoldDB" id="C7HA94"/>
<protein>
    <submittedName>
        <fullName evidence="1">Uncharacterized protein</fullName>
    </submittedName>
</protein>
<gene>
    <name evidence="1" type="ORF">FAEPRAA2165_03249</name>
</gene>
<name>C7HA94_FAED2</name>
<comment type="caution">
    <text evidence="1">The sequence shown here is derived from an EMBL/GenBank/DDBJ whole genome shotgun (WGS) entry which is preliminary data.</text>
</comment>
<organism evidence="1 2">
    <name type="scientific">Faecalibacterium duncaniae (strain DSM 17677 / JCM 31915 / A2-165)</name>
    <name type="common">Faecalibacterium prausnitzii</name>
    <dbReference type="NCBI Taxonomy" id="411483"/>
    <lineage>
        <taxon>Bacteria</taxon>
        <taxon>Bacillati</taxon>
        <taxon>Bacillota</taxon>
        <taxon>Clostridia</taxon>
        <taxon>Eubacteriales</taxon>
        <taxon>Oscillospiraceae</taxon>
        <taxon>Faecalibacterium</taxon>
    </lineage>
</organism>
<dbReference type="Proteomes" id="UP000004619">
    <property type="component" value="Unassembled WGS sequence"/>
</dbReference>
<dbReference type="HOGENOM" id="CLU_2450221_0_0_9"/>
<reference evidence="1" key="1">
    <citation type="submission" date="2009-08" db="EMBL/GenBank/DDBJ databases">
        <authorList>
            <person name="Weinstock G."/>
            <person name="Sodergren E."/>
            <person name="Clifton S."/>
            <person name="Fulton L."/>
            <person name="Fulton B."/>
            <person name="Courtney L."/>
            <person name="Fronick C."/>
            <person name="Harrison M."/>
            <person name="Strong C."/>
            <person name="Farmer C."/>
            <person name="Delahaunty K."/>
            <person name="Markovic C."/>
            <person name="Hall O."/>
            <person name="Minx P."/>
            <person name="Tomlinson C."/>
            <person name="Mitreva M."/>
            <person name="Nelson J."/>
            <person name="Hou S."/>
            <person name="Wollam A."/>
            <person name="Pepin K.H."/>
            <person name="Johnson M."/>
            <person name="Bhonagiri V."/>
            <person name="Nash W.E."/>
            <person name="Warren W."/>
            <person name="Chinwalla A."/>
            <person name="Mardis E.R."/>
            <person name="Wilson R.K."/>
        </authorList>
    </citation>
    <scope>NUCLEOTIDE SEQUENCE [LARGE SCALE GENOMIC DNA]</scope>
    <source>
        <strain evidence="1">A2-165</strain>
    </source>
</reference>
<sequence>MRKSPRKNLPPRNTPDSFCRCFTRQNPSLCCMGGIFLLRELHLENFMSRPDVIPTFRQRRCTNRGRNFVRSKRRFPLHEQHSLYLFFAS</sequence>